<evidence type="ECO:0000259" key="7">
    <source>
        <dbReference type="Pfam" id="PF00924"/>
    </source>
</evidence>
<dbReference type="PANTHER" id="PTHR30221:SF1">
    <property type="entry name" value="SMALL-CONDUCTANCE MECHANOSENSITIVE CHANNEL"/>
    <property type="match status" value="1"/>
</dbReference>
<evidence type="ECO:0000313" key="9">
    <source>
        <dbReference type="Proteomes" id="UP001596333"/>
    </source>
</evidence>
<organism evidence="8 9">
    <name type="scientific">Halorubrum trueperi</name>
    <dbReference type="NCBI Taxonomy" id="2004704"/>
    <lineage>
        <taxon>Archaea</taxon>
        <taxon>Methanobacteriati</taxon>
        <taxon>Methanobacteriota</taxon>
        <taxon>Stenosarchaea group</taxon>
        <taxon>Halobacteria</taxon>
        <taxon>Halobacteriales</taxon>
        <taxon>Haloferacaceae</taxon>
        <taxon>Halorubrum</taxon>
    </lineage>
</organism>
<keyword evidence="3 6" id="KW-1133">Transmembrane helix</keyword>
<dbReference type="InterPro" id="IPR006685">
    <property type="entry name" value="MscS_channel_2nd"/>
</dbReference>
<evidence type="ECO:0000256" key="3">
    <source>
        <dbReference type="ARBA" id="ARBA00022989"/>
    </source>
</evidence>
<accession>A0ABD5UQ12</accession>
<protein>
    <submittedName>
        <fullName evidence="8">Mechanosensitive ion channel domain-containing protein</fullName>
    </submittedName>
</protein>
<evidence type="ECO:0000256" key="6">
    <source>
        <dbReference type="SAM" id="Phobius"/>
    </source>
</evidence>
<dbReference type="RefSeq" id="WP_379770714.1">
    <property type="nucleotide sequence ID" value="NZ_JBHSXI010000023.1"/>
</dbReference>
<dbReference type="AlphaFoldDB" id="A0ABD5UQ12"/>
<dbReference type="Proteomes" id="UP001596333">
    <property type="component" value="Unassembled WGS sequence"/>
</dbReference>
<dbReference type="Gene3D" id="2.30.30.60">
    <property type="match status" value="1"/>
</dbReference>
<dbReference type="GO" id="GO:0016020">
    <property type="term" value="C:membrane"/>
    <property type="evidence" value="ECO:0007669"/>
    <property type="project" value="UniProtKB-SubCell"/>
</dbReference>
<proteinExistence type="predicted"/>
<dbReference type="EMBL" id="JBHSXI010000023">
    <property type="protein sequence ID" value="MFC6890595.1"/>
    <property type="molecule type" value="Genomic_DNA"/>
</dbReference>
<evidence type="ECO:0000256" key="1">
    <source>
        <dbReference type="ARBA" id="ARBA00004370"/>
    </source>
</evidence>
<comment type="caution">
    <text evidence="8">The sequence shown here is derived from an EMBL/GenBank/DDBJ whole genome shotgun (WGS) entry which is preliminary data.</text>
</comment>
<keyword evidence="4 6" id="KW-0472">Membrane</keyword>
<feature type="transmembrane region" description="Helical" evidence="6">
    <location>
        <begin position="91"/>
        <end position="110"/>
    </location>
</feature>
<evidence type="ECO:0000256" key="2">
    <source>
        <dbReference type="ARBA" id="ARBA00022692"/>
    </source>
</evidence>
<gene>
    <name evidence="8" type="ORF">ACFQEY_16530</name>
</gene>
<evidence type="ECO:0000256" key="5">
    <source>
        <dbReference type="SAM" id="MobiDB-lite"/>
    </source>
</evidence>
<dbReference type="InterPro" id="IPR010920">
    <property type="entry name" value="LSM_dom_sf"/>
</dbReference>
<dbReference type="InterPro" id="IPR045275">
    <property type="entry name" value="MscS_archaea/bacteria_type"/>
</dbReference>
<comment type="subcellular location">
    <subcellularLocation>
        <location evidence="1">Membrane</location>
    </subcellularLocation>
</comment>
<keyword evidence="2 6" id="KW-0812">Transmembrane</keyword>
<sequence>MMPILSLLSGSLADFLDGVFAAIPRALSGFVFLALAYVTVRIVLALVRTSIGRLYVDDRELVGDLIVTVVAVFLWFGVALTFLKIVGMGDIAASLGTAVGFIALGVSYALSEMIEDTVAGVYLLRDPDFNPGYRVEAKGVTGTVAAIELRKTRIDTDDGDRVVLANREIESRWTRDSVDGDEEPDASGVNASGTDGSESGALGNA</sequence>
<dbReference type="InterPro" id="IPR023408">
    <property type="entry name" value="MscS_beta-dom_sf"/>
</dbReference>
<feature type="transmembrane region" description="Helical" evidence="6">
    <location>
        <begin position="31"/>
        <end position="49"/>
    </location>
</feature>
<dbReference type="PANTHER" id="PTHR30221">
    <property type="entry name" value="SMALL-CONDUCTANCE MECHANOSENSITIVE CHANNEL"/>
    <property type="match status" value="1"/>
</dbReference>
<evidence type="ECO:0000256" key="4">
    <source>
        <dbReference type="ARBA" id="ARBA00023136"/>
    </source>
</evidence>
<name>A0ABD5UQ12_9EURY</name>
<keyword evidence="9" id="KW-1185">Reference proteome</keyword>
<evidence type="ECO:0000313" key="8">
    <source>
        <dbReference type="EMBL" id="MFC6890595.1"/>
    </source>
</evidence>
<feature type="domain" description="Mechanosensitive ion channel MscS" evidence="7">
    <location>
        <begin position="113"/>
        <end position="169"/>
    </location>
</feature>
<feature type="transmembrane region" description="Helical" evidence="6">
    <location>
        <begin position="61"/>
        <end position="85"/>
    </location>
</feature>
<feature type="region of interest" description="Disordered" evidence="5">
    <location>
        <begin position="173"/>
        <end position="205"/>
    </location>
</feature>
<reference evidence="8 9" key="1">
    <citation type="journal article" date="2019" name="Int. J. Syst. Evol. Microbiol.">
        <title>The Global Catalogue of Microorganisms (GCM) 10K type strain sequencing project: providing services to taxonomists for standard genome sequencing and annotation.</title>
        <authorList>
            <consortium name="The Broad Institute Genomics Platform"/>
            <consortium name="The Broad Institute Genome Sequencing Center for Infectious Disease"/>
            <person name="Wu L."/>
            <person name="Ma J."/>
        </authorList>
    </citation>
    <scope>NUCLEOTIDE SEQUENCE [LARGE SCALE GENOMIC DNA]</scope>
    <source>
        <strain evidence="8 9">Y73</strain>
    </source>
</reference>
<dbReference type="SUPFAM" id="SSF50182">
    <property type="entry name" value="Sm-like ribonucleoproteins"/>
    <property type="match status" value="1"/>
</dbReference>
<dbReference type="Pfam" id="PF00924">
    <property type="entry name" value="MS_channel_2nd"/>
    <property type="match status" value="1"/>
</dbReference>